<feature type="compositionally biased region" description="Acidic residues" evidence="3">
    <location>
        <begin position="333"/>
        <end position="342"/>
    </location>
</feature>
<dbReference type="Proteomes" id="UP001281761">
    <property type="component" value="Unassembled WGS sequence"/>
</dbReference>
<evidence type="ECO:0000313" key="4">
    <source>
        <dbReference type="EMBL" id="KAK2964537.1"/>
    </source>
</evidence>
<dbReference type="EMBL" id="JARBJD010000002">
    <property type="protein sequence ID" value="KAK2964537.1"/>
    <property type="molecule type" value="Genomic_DNA"/>
</dbReference>
<feature type="region of interest" description="Disordered" evidence="3">
    <location>
        <begin position="391"/>
        <end position="418"/>
    </location>
</feature>
<feature type="region of interest" description="Disordered" evidence="3">
    <location>
        <begin position="116"/>
        <end position="145"/>
    </location>
</feature>
<accession>A0ABQ9YLB7</accession>
<gene>
    <name evidence="4" type="ORF">BLNAU_453</name>
</gene>
<dbReference type="InterPro" id="IPR037231">
    <property type="entry name" value="NAP-like_sf"/>
</dbReference>
<keyword evidence="5" id="KW-1185">Reference proteome</keyword>
<organism evidence="4 5">
    <name type="scientific">Blattamonas nauphoetae</name>
    <dbReference type="NCBI Taxonomy" id="2049346"/>
    <lineage>
        <taxon>Eukaryota</taxon>
        <taxon>Metamonada</taxon>
        <taxon>Preaxostyla</taxon>
        <taxon>Oxymonadida</taxon>
        <taxon>Blattamonas</taxon>
    </lineage>
</organism>
<feature type="compositionally biased region" description="Basic and acidic residues" evidence="3">
    <location>
        <begin position="29"/>
        <end position="40"/>
    </location>
</feature>
<feature type="compositionally biased region" description="Basic and acidic residues" evidence="3">
    <location>
        <begin position="1"/>
        <end position="10"/>
    </location>
</feature>
<dbReference type="Pfam" id="PF00956">
    <property type="entry name" value="NAP"/>
    <property type="match status" value="1"/>
</dbReference>
<proteinExistence type="inferred from homology"/>
<evidence type="ECO:0000256" key="2">
    <source>
        <dbReference type="RuleBase" id="RU003876"/>
    </source>
</evidence>
<name>A0ABQ9YLB7_9EUKA</name>
<protein>
    <submittedName>
        <fullName evidence="4">Nucleosome assembly protein (NAP)</fullName>
    </submittedName>
</protein>
<feature type="region of interest" description="Disordered" evidence="3">
    <location>
        <begin position="1"/>
        <end position="51"/>
    </location>
</feature>
<dbReference type="SUPFAM" id="SSF143113">
    <property type="entry name" value="NAP-like"/>
    <property type="match status" value="1"/>
</dbReference>
<evidence type="ECO:0000256" key="3">
    <source>
        <dbReference type="SAM" id="MobiDB-lite"/>
    </source>
</evidence>
<sequence length="418" mass="47661">MSTTEDRGTETTEETPTVENVTASLESAEVSKKDETKTDGQSDSDSDSDDGLTSFIMYTPAMKHRISGAKKVYNQIIEVLTQQQKEKNEIVTNFNERKASIQQKRREIILGDYEPTDADLAPSKELPFKDPEAADKDTSPAKEDDGKGIKNFWKTCIMNSSVLSQNLHQWDEDALNYLKDMTVRRYILEDEKKDSFEPNIIYEACLTFEENPYFSNTELKRSVKVQMMGGQMVSFYDGDEDDLPTDDTPSKPQVQTIQWKEGKEIGVRTEKKKVKDKKTKKKVVKERRIVRPSFFDLFITTAELENKVDVVVEHLEKYPPSKAELHGDKDAHEDEDEGDDDECDCHGCHNKIGLYEYGFHNVMQLFVGFVNTIVLHIVPHAFEYFAGLVQEGEDSDDDDDDDDLTTDSEDTDSDTSDE</sequence>
<evidence type="ECO:0000256" key="1">
    <source>
        <dbReference type="ARBA" id="ARBA00009947"/>
    </source>
</evidence>
<evidence type="ECO:0000313" key="5">
    <source>
        <dbReference type="Proteomes" id="UP001281761"/>
    </source>
</evidence>
<comment type="caution">
    <text evidence="4">The sequence shown here is derived from an EMBL/GenBank/DDBJ whole genome shotgun (WGS) entry which is preliminary data.</text>
</comment>
<feature type="compositionally biased region" description="Basic and acidic residues" evidence="3">
    <location>
        <begin position="126"/>
        <end position="145"/>
    </location>
</feature>
<reference evidence="4 5" key="1">
    <citation type="journal article" date="2022" name="bioRxiv">
        <title>Genomics of Preaxostyla Flagellates Illuminates Evolutionary Transitions and the Path Towards Mitochondrial Loss.</title>
        <authorList>
            <person name="Novak L.V.F."/>
            <person name="Treitli S.C."/>
            <person name="Pyrih J."/>
            <person name="Halakuc P."/>
            <person name="Pipaliya S.V."/>
            <person name="Vacek V."/>
            <person name="Brzon O."/>
            <person name="Soukal P."/>
            <person name="Eme L."/>
            <person name="Dacks J.B."/>
            <person name="Karnkowska A."/>
            <person name="Elias M."/>
            <person name="Hampl V."/>
        </authorList>
    </citation>
    <scope>NUCLEOTIDE SEQUENCE [LARGE SCALE GENOMIC DNA]</scope>
    <source>
        <strain evidence="4">NAU3</strain>
        <tissue evidence="4">Gut</tissue>
    </source>
</reference>
<dbReference type="PANTHER" id="PTHR11875">
    <property type="entry name" value="TESTIS-SPECIFIC Y-ENCODED PROTEIN"/>
    <property type="match status" value="1"/>
</dbReference>
<feature type="region of interest" description="Disordered" evidence="3">
    <location>
        <begin position="321"/>
        <end position="342"/>
    </location>
</feature>
<dbReference type="InterPro" id="IPR002164">
    <property type="entry name" value="NAP_family"/>
</dbReference>
<feature type="compositionally biased region" description="Basic and acidic residues" evidence="3">
    <location>
        <begin position="321"/>
        <end position="332"/>
    </location>
</feature>
<comment type="similarity">
    <text evidence="1 2">Belongs to the nucleosome assembly protein (NAP) family.</text>
</comment>
<dbReference type="Gene3D" id="3.30.1120.90">
    <property type="entry name" value="Nucleosome assembly protein"/>
    <property type="match status" value="1"/>
</dbReference>